<evidence type="ECO:0000313" key="2">
    <source>
        <dbReference type="Proteomes" id="UP000244197"/>
    </source>
</evidence>
<dbReference type="Proteomes" id="UP000244197">
    <property type="component" value="Unassembled WGS sequence"/>
</dbReference>
<comment type="caution">
    <text evidence="1">The sequence shown here is derived from an EMBL/GenBank/DDBJ whole genome shotgun (WGS) entry which is preliminary data.</text>
</comment>
<reference evidence="1 2" key="1">
    <citation type="submission" date="2017-11" db="EMBL/GenBank/DDBJ databases">
        <title>Population delineation of vibrios coincides with oyster pathogenicity.</title>
        <authorList>
            <person name="Bruto M."/>
            <person name="Labreuche Y."/>
            <person name="James A."/>
            <person name="Piel D."/>
            <person name="Chenivesse S."/>
            <person name="Petton B."/>
            <person name="Polz M.F."/>
            <person name="Le Roux F."/>
        </authorList>
    </citation>
    <scope>NUCLEOTIDE SEQUENCE [LARGE SCALE GENOMIC DNA]</scope>
    <source>
        <strain evidence="1 2">FF_144</strain>
    </source>
</reference>
<dbReference type="EMBL" id="PIFK01000136">
    <property type="protein sequence ID" value="PTP14750.1"/>
    <property type="molecule type" value="Genomic_DNA"/>
</dbReference>
<dbReference type="RefSeq" id="WP_102457811.1">
    <property type="nucleotide sequence ID" value="NZ_MCWO01000132.1"/>
</dbReference>
<dbReference type="AlphaFoldDB" id="A0A2T5E604"/>
<organism evidence="1 2">
    <name type="scientific">Vibrio splendidus</name>
    <dbReference type="NCBI Taxonomy" id="29497"/>
    <lineage>
        <taxon>Bacteria</taxon>
        <taxon>Pseudomonadati</taxon>
        <taxon>Pseudomonadota</taxon>
        <taxon>Gammaproteobacteria</taxon>
        <taxon>Vibrionales</taxon>
        <taxon>Vibrionaceae</taxon>
        <taxon>Vibrio</taxon>
    </lineage>
</organism>
<proteinExistence type="predicted"/>
<name>A0A2T5E604_VIBSP</name>
<protein>
    <submittedName>
        <fullName evidence="1">Uncharacterized protein</fullName>
    </submittedName>
</protein>
<accession>A0A2T5E604</accession>
<sequence>MAKYENPVRGYIACPVCQSTATTHQVGEGQLIASGEPPKNSRNIGLMYYRCPECGNSSNSKKVTEFIKANSVAELTELKPNPTEKGSVIESDLITEPNPIDASELTELVQMDEVSKDAASNREITETVADEKTENTPSKFPFKRVITGLASVIFIIWAVSQLLPKPKAPTEQPQGGEHGAN</sequence>
<gene>
    <name evidence="1" type="ORF">CWO07_26170</name>
</gene>
<evidence type="ECO:0000313" key="1">
    <source>
        <dbReference type="EMBL" id="PTP14750.1"/>
    </source>
</evidence>